<evidence type="ECO:0000313" key="6">
    <source>
        <dbReference type="Proteomes" id="UP001329825"/>
    </source>
</evidence>
<organism evidence="5 6">
    <name type="scientific">Kwoniella shivajii</name>
    <dbReference type="NCBI Taxonomy" id="564305"/>
    <lineage>
        <taxon>Eukaryota</taxon>
        <taxon>Fungi</taxon>
        <taxon>Dikarya</taxon>
        <taxon>Basidiomycota</taxon>
        <taxon>Agaricomycotina</taxon>
        <taxon>Tremellomycetes</taxon>
        <taxon>Tremellales</taxon>
        <taxon>Cryptococcaceae</taxon>
        <taxon>Kwoniella</taxon>
    </lineage>
</organism>
<accession>A0ABZ1CNB5</accession>
<dbReference type="InterPro" id="IPR036188">
    <property type="entry name" value="FAD/NAD-bd_sf"/>
</dbReference>
<evidence type="ECO:0000259" key="4">
    <source>
        <dbReference type="Pfam" id="PF01494"/>
    </source>
</evidence>
<dbReference type="PRINTS" id="PR00420">
    <property type="entry name" value="RNGMNOXGNASE"/>
</dbReference>
<evidence type="ECO:0000256" key="1">
    <source>
        <dbReference type="ARBA" id="ARBA00022630"/>
    </source>
</evidence>
<evidence type="ECO:0000256" key="3">
    <source>
        <dbReference type="ARBA" id="ARBA00023002"/>
    </source>
</evidence>
<evidence type="ECO:0000313" key="5">
    <source>
        <dbReference type="EMBL" id="WRT63105.1"/>
    </source>
</evidence>
<gene>
    <name evidence="5" type="ORF">IL334_000008</name>
</gene>
<keyword evidence="6" id="KW-1185">Reference proteome</keyword>
<keyword evidence="1" id="KW-0285">Flavoprotein</keyword>
<reference evidence="5 6" key="1">
    <citation type="submission" date="2024-01" db="EMBL/GenBank/DDBJ databases">
        <title>Comparative genomics of Cryptococcus and Kwoniella reveals pathogenesis evolution and contrasting modes of karyotype evolution via chromosome fusion or intercentromeric recombination.</title>
        <authorList>
            <person name="Coelho M.A."/>
            <person name="David-Palma M."/>
            <person name="Shea T."/>
            <person name="Bowers K."/>
            <person name="McGinley-Smith S."/>
            <person name="Mohammad A.W."/>
            <person name="Gnirke A."/>
            <person name="Yurkov A.M."/>
            <person name="Nowrousian M."/>
            <person name="Sun S."/>
            <person name="Cuomo C.A."/>
            <person name="Heitman J."/>
        </authorList>
    </citation>
    <scope>NUCLEOTIDE SEQUENCE [LARGE SCALE GENOMIC DNA]</scope>
    <source>
        <strain evidence="5">CBS 11374</strain>
    </source>
</reference>
<dbReference type="InterPro" id="IPR002938">
    <property type="entry name" value="FAD-bd"/>
</dbReference>
<dbReference type="PANTHER" id="PTHR46865">
    <property type="entry name" value="OXIDOREDUCTASE-RELATED"/>
    <property type="match status" value="1"/>
</dbReference>
<dbReference type="Gene3D" id="3.50.50.60">
    <property type="entry name" value="FAD/NAD(P)-binding domain"/>
    <property type="match status" value="1"/>
</dbReference>
<protein>
    <recommendedName>
        <fullName evidence="4">FAD-binding domain-containing protein</fullName>
    </recommendedName>
</protein>
<dbReference type="EMBL" id="CP141881">
    <property type="protein sequence ID" value="WRT63105.1"/>
    <property type="molecule type" value="Genomic_DNA"/>
</dbReference>
<feature type="domain" description="FAD-binding" evidence="4">
    <location>
        <begin position="13"/>
        <end position="364"/>
    </location>
</feature>
<name>A0ABZ1CNB5_9TREE</name>
<sequence length="436" mass="47935">MSSVASTIRSQKSVLISGGSIAGPAIAWWLHRYGFKTTLVERWSELRPGGQNIDVTNQGLEVIRKMDLESTILAANTGEKGTVLTDVKGNNRLVLPLDQGFSFTNDTEILRGEFARILYEATIKNTEWRFGDQINALEEITGDNANDYGGVNVEFKSGKKEMFDLVVIADGVGSRTRKLAFSGDEVRFKALGCYIAYFTIPLDPTEPRSDQWIVTHLPGKRCLNFRPDGQGTTKAFLMWIADKPSGAERRPMGEQIEFIKEVLLSGEDLSSPLVDRVVKGLETTDDVYLEWSGQIKAKRLSTPGGHIGMIGDAAYCGTAMSGGGTTLSLVGAYMLASELAKHADNPKAGFDAYEKWMAPFAANIQKLVPGVPHIALPATSWGIHVFHAVIRLVAWISRSKPLRWAAGFVFKDDRSEVPLPDYKEYERIVDAGKGNE</sequence>
<dbReference type="Proteomes" id="UP001329825">
    <property type="component" value="Chromosome 1"/>
</dbReference>
<proteinExistence type="predicted"/>
<dbReference type="RefSeq" id="XP_062787845.1">
    <property type="nucleotide sequence ID" value="XM_062931794.1"/>
</dbReference>
<dbReference type="InterPro" id="IPR051704">
    <property type="entry name" value="FAD_aromatic-hydroxylase"/>
</dbReference>
<dbReference type="GeneID" id="87952139"/>
<keyword evidence="3" id="KW-0560">Oxidoreductase</keyword>
<dbReference type="Gene3D" id="3.30.9.10">
    <property type="entry name" value="D-Amino Acid Oxidase, subunit A, domain 2"/>
    <property type="match status" value="1"/>
</dbReference>
<dbReference type="Pfam" id="PF01494">
    <property type="entry name" value="FAD_binding_3"/>
    <property type="match status" value="1"/>
</dbReference>
<keyword evidence="2" id="KW-0274">FAD</keyword>
<dbReference type="PANTHER" id="PTHR46865:SF2">
    <property type="entry name" value="MONOOXYGENASE"/>
    <property type="match status" value="1"/>
</dbReference>
<dbReference type="SUPFAM" id="SSF51905">
    <property type="entry name" value="FAD/NAD(P)-binding domain"/>
    <property type="match status" value="1"/>
</dbReference>
<evidence type="ECO:0000256" key="2">
    <source>
        <dbReference type="ARBA" id="ARBA00022827"/>
    </source>
</evidence>